<evidence type="ECO:0000256" key="2">
    <source>
        <dbReference type="ARBA" id="ARBA00013025"/>
    </source>
</evidence>
<dbReference type="Gene3D" id="3.40.1190.10">
    <property type="entry name" value="Mur-like, catalytic domain"/>
    <property type="match status" value="1"/>
</dbReference>
<evidence type="ECO:0000256" key="5">
    <source>
        <dbReference type="ARBA" id="ARBA00022741"/>
    </source>
</evidence>
<comment type="similarity">
    <text evidence="1 10">Belongs to the folylpolyglutamate synthase family.</text>
</comment>
<evidence type="ECO:0000256" key="7">
    <source>
        <dbReference type="ARBA" id="ARBA00022842"/>
    </source>
</evidence>
<evidence type="ECO:0000259" key="11">
    <source>
        <dbReference type="Pfam" id="PF02875"/>
    </source>
</evidence>
<dbReference type="Proteomes" id="UP000230914">
    <property type="component" value="Unassembled WGS sequence"/>
</dbReference>
<dbReference type="SUPFAM" id="SSF53244">
    <property type="entry name" value="MurD-like peptide ligases, peptide-binding domain"/>
    <property type="match status" value="1"/>
</dbReference>
<dbReference type="PROSITE" id="PS01011">
    <property type="entry name" value="FOLYLPOLYGLU_SYNT_1"/>
    <property type="match status" value="1"/>
</dbReference>
<dbReference type="GO" id="GO:0008841">
    <property type="term" value="F:dihydrofolate synthase activity"/>
    <property type="evidence" value="ECO:0007669"/>
    <property type="project" value="TreeGrafter"/>
</dbReference>
<keyword evidence="4" id="KW-0479">Metal-binding</keyword>
<dbReference type="PIRSF" id="PIRSF001563">
    <property type="entry name" value="Folylpolyglu_synth"/>
    <property type="match status" value="1"/>
</dbReference>
<keyword evidence="5 10" id="KW-0547">Nucleotide-binding</keyword>
<keyword evidence="7" id="KW-0460">Magnesium</keyword>
<dbReference type="InterPro" id="IPR036565">
    <property type="entry name" value="Mur-like_cat_sf"/>
</dbReference>
<feature type="domain" description="Mur ligase central" evidence="12">
    <location>
        <begin position="49"/>
        <end position="269"/>
    </location>
</feature>
<dbReference type="GO" id="GO:0046872">
    <property type="term" value="F:metal ion binding"/>
    <property type="evidence" value="ECO:0007669"/>
    <property type="project" value="UniProtKB-KW"/>
</dbReference>
<evidence type="ECO:0000256" key="6">
    <source>
        <dbReference type="ARBA" id="ARBA00022840"/>
    </source>
</evidence>
<evidence type="ECO:0000313" key="13">
    <source>
        <dbReference type="EMBL" id="PIE32233.1"/>
    </source>
</evidence>
<dbReference type="GO" id="GO:0005524">
    <property type="term" value="F:ATP binding"/>
    <property type="evidence" value="ECO:0007669"/>
    <property type="project" value="UniProtKB-KW"/>
</dbReference>
<dbReference type="AlphaFoldDB" id="A0A2G6K993"/>
<dbReference type="InterPro" id="IPR004101">
    <property type="entry name" value="Mur_ligase_C"/>
</dbReference>
<gene>
    <name evidence="13" type="ORF">CSA55_03955</name>
</gene>
<dbReference type="GO" id="GO:0005737">
    <property type="term" value="C:cytoplasm"/>
    <property type="evidence" value="ECO:0007669"/>
    <property type="project" value="TreeGrafter"/>
</dbReference>
<evidence type="ECO:0000256" key="8">
    <source>
        <dbReference type="ARBA" id="ARBA00030592"/>
    </source>
</evidence>
<dbReference type="GO" id="GO:0004326">
    <property type="term" value="F:tetrahydrofolylpolyglutamate synthase activity"/>
    <property type="evidence" value="ECO:0007669"/>
    <property type="project" value="UniProtKB-EC"/>
</dbReference>
<dbReference type="InterPro" id="IPR036615">
    <property type="entry name" value="Mur_ligase_C_dom_sf"/>
</dbReference>
<evidence type="ECO:0000256" key="1">
    <source>
        <dbReference type="ARBA" id="ARBA00008276"/>
    </source>
</evidence>
<dbReference type="InterPro" id="IPR001645">
    <property type="entry name" value="Folylpolyglutamate_synth"/>
</dbReference>
<evidence type="ECO:0000256" key="10">
    <source>
        <dbReference type="PIRNR" id="PIRNR001563"/>
    </source>
</evidence>
<dbReference type="InterPro" id="IPR018109">
    <property type="entry name" value="Folylpolyglutamate_synth_CS"/>
</dbReference>
<dbReference type="EC" id="6.3.2.17" evidence="2"/>
<evidence type="ECO:0000256" key="9">
    <source>
        <dbReference type="ARBA" id="ARBA00047493"/>
    </source>
</evidence>
<dbReference type="Pfam" id="PF02875">
    <property type="entry name" value="Mur_ligase_C"/>
    <property type="match status" value="1"/>
</dbReference>
<dbReference type="Gene3D" id="3.90.190.20">
    <property type="entry name" value="Mur ligase, C-terminal domain"/>
    <property type="match status" value="1"/>
</dbReference>
<proteinExistence type="inferred from homology"/>
<evidence type="ECO:0000313" key="14">
    <source>
        <dbReference type="Proteomes" id="UP000230914"/>
    </source>
</evidence>
<accession>A0A2G6K993</accession>
<name>A0A2G6K993_9ACTN</name>
<dbReference type="SUPFAM" id="SSF53623">
    <property type="entry name" value="MurD-like peptide ligases, catalytic domain"/>
    <property type="match status" value="1"/>
</dbReference>
<dbReference type="PANTHER" id="PTHR11136">
    <property type="entry name" value="FOLYLPOLYGLUTAMATE SYNTHASE-RELATED"/>
    <property type="match status" value="1"/>
</dbReference>
<dbReference type="PANTHER" id="PTHR11136:SF0">
    <property type="entry name" value="DIHYDROFOLATE SYNTHETASE-RELATED"/>
    <property type="match status" value="1"/>
</dbReference>
<sequence length="429" mass="45490">MDFDHALSYLDTHTSYTKTGRIDSPTVENIAGLCAAMADPQHAQPVIHVTGTNGKGSTVQMITGLLMAHGLTVGTYTSPHLEHITGRIRRNGEPISPDEFGEQVAGIAAVEELTGIRPTYFEAVTAAAFRWFADVAVDVAVIEVGMLGRWDATNVVNAQVAVVTNIALDHTEFAGPALVDIAREKAGIIKPNSAAVIGETRPELVDIFRQEGGASTLVRGDDFDVVDNSLAVGGRSLDLRTPTSVYTDVFLPVHGAYQGENAAIALTAAETFFAAPLDDEMVREGLGSVEIPGRFETLGVQPLVVLDGAHNPAGADTCASVFFDDFQPEGRRILVVGTLRDTDEMVAALRADEFDVVHTCTAPSPRGRTGVEMARAARELGCEEIYVHDSVEEACIAALRQADADDAILVAGSLYVAGAARPVLTRLIG</sequence>
<dbReference type="EMBL" id="PDSL01000052">
    <property type="protein sequence ID" value="PIE32233.1"/>
    <property type="molecule type" value="Genomic_DNA"/>
</dbReference>
<reference evidence="13 14" key="1">
    <citation type="submission" date="2017-10" db="EMBL/GenBank/DDBJ databases">
        <title>Novel microbial diversity and functional potential in the marine mammal oral microbiome.</title>
        <authorList>
            <person name="Dudek N.K."/>
            <person name="Sun C.L."/>
            <person name="Burstein D."/>
            <person name="Kantor R.S."/>
            <person name="Aliaga Goltsman D.S."/>
            <person name="Bik E.M."/>
            <person name="Thomas B.C."/>
            <person name="Banfield J.F."/>
            <person name="Relman D.A."/>
        </authorList>
    </citation>
    <scope>NUCLEOTIDE SEQUENCE [LARGE SCALE GENOMIC DNA]</scope>
    <source>
        <strain evidence="13">DOLJORAL78_61_10</strain>
    </source>
</reference>
<evidence type="ECO:0000256" key="3">
    <source>
        <dbReference type="ARBA" id="ARBA00022598"/>
    </source>
</evidence>
<dbReference type="InterPro" id="IPR013221">
    <property type="entry name" value="Mur_ligase_cen"/>
</dbReference>
<keyword evidence="3 10" id="KW-0436">Ligase</keyword>
<evidence type="ECO:0000259" key="12">
    <source>
        <dbReference type="Pfam" id="PF08245"/>
    </source>
</evidence>
<protein>
    <recommendedName>
        <fullName evidence="2">tetrahydrofolate synthase</fullName>
        <ecNumber evidence="2">6.3.2.17</ecNumber>
    </recommendedName>
    <alternativeName>
        <fullName evidence="8">Tetrahydrofolylpolyglutamate synthase</fullName>
    </alternativeName>
</protein>
<feature type="domain" description="Mur ligase C-terminal" evidence="11">
    <location>
        <begin position="293"/>
        <end position="413"/>
    </location>
</feature>
<keyword evidence="6 10" id="KW-0067">ATP-binding</keyword>
<comment type="catalytic activity">
    <reaction evidence="9">
        <text>(6S)-5,6,7,8-tetrahydrofolyl-(gamma-L-Glu)(n) + L-glutamate + ATP = (6S)-5,6,7,8-tetrahydrofolyl-(gamma-L-Glu)(n+1) + ADP + phosphate + H(+)</text>
        <dbReference type="Rhea" id="RHEA:10580"/>
        <dbReference type="Rhea" id="RHEA-COMP:14738"/>
        <dbReference type="Rhea" id="RHEA-COMP:14740"/>
        <dbReference type="ChEBI" id="CHEBI:15378"/>
        <dbReference type="ChEBI" id="CHEBI:29985"/>
        <dbReference type="ChEBI" id="CHEBI:30616"/>
        <dbReference type="ChEBI" id="CHEBI:43474"/>
        <dbReference type="ChEBI" id="CHEBI:141005"/>
        <dbReference type="ChEBI" id="CHEBI:456216"/>
        <dbReference type="EC" id="6.3.2.17"/>
    </reaction>
</comment>
<organism evidence="13 14">
    <name type="scientific">Ilumatobacter coccineus</name>
    <dbReference type="NCBI Taxonomy" id="467094"/>
    <lineage>
        <taxon>Bacteria</taxon>
        <taxon>Bacillati</taxon>
        <taxon>Actinomycetota</taxon>
        <taxon>Acidimicrobiia</taxon>
        <taxon>Acidimicrobiales</taxon>
        <taxon>Ilumatobacteraceae</taxon>
        <taxon>Ilumatobacter</taxon>
    </lineage>
</organism>
<dbReference type="NCBIfam" id="TIGR01499">
    <property type="entry name" value="folC"/>
    <property type="match status" value="1"/>
</dbReference>
<evidence type="ECO:0000256" key="4">
    <source>
        <dbReference type="ARBA" id="ARBA00022723"/>
    </source>
</evidence>
<comment type="caution">
    <text evidence="13">The sequence shown here is derived from an EMBL/GenBank/DDBJ whole genome shotgun (WGS) entry which is preliminary data.</text>
</comment>
<dbReference type="Pfam" id="PF08245">
    <property type="entry name" value="Mur_ligase_M"/>
    <property type="match status" value="1"/>
</dbReference>